<dbReference type="PROSITE" id="PS00383">
    <property type="entry name" value="TYR_PHOSPHATASE_1"/>
    <property type="match status" value="1"/>
</dbReference>
<feature type="domain" description="Tyrosine-protein phosphatase" evidence="3">
    <location>
        <begin position="37"/>
        <end position="180"/>
    </location>
</feature>
<reference evidence="6" key="1">
    <citation type="journal article" date="2019" name="Int. J. Syst. Evol. Microbiol.">
        <title>The Global Catalogue of Microorganisms (GCM) 10K type strain sequencing project: providing services to taxonomists for standard genome sequencing and annotation.</title>
        <authorList>
            <consortium name="The Broad Institute Genomics Platform"/>
            <consortium name="The Broad Institute Genome Sequencing Center for Infectious Disease"/>
            <person name="Wu L."/>
            <person name="Ma J."/>
        </authorList>
    </citation>
    <scope>NUCLEOTIDE SEQUENCE [LARGE SCALE GENOMIC DNA]</scope>
    <source>
        <strain evidence="6">JCM 6833</strain>
    </source>
</reference>
<dbReference type="RefSeq" id="WP_344544947.1">
    <property type="nucleotide sequence ID" value="NZ_BAAATD010000007.1"/>
</dbReference>
<dbReference type="InterPro" id="IPR020422">
    <property type="entry name" value="TYR_PHOSPHATASE_DUAL_dom"/>
</dbReference>
<dbReference type="InterPro" id="IPR000387">
    <property type="entry name" value="Tyr_Pase_dom"/>
</dbReference>
<dbReference type="Pfam" id="PF22741">
    <property type="entry name" value="PTP-NADK"/>
    <property type="match status" value="1"/>
</dbReference>
<evidence type="ECO:0000259" key="4">
    <source>
        <dbReference type="PROSITE" id="PS50056"/>
    </source>
</evidence>
<dbReference type="SUPFAM" id="SSF52799">
    <property type="entry name" value="(Phosphotyrosine protein) phosphatases II"/>
    <property type="match status" value="1"/>
</dbReference>
<accession>A0ABP6CBJ0</accession>
<evidence type="ECO:0000313" key="5">
    <source>
        <dbReference type="EMBL" id="GAA2611213.1"/>
    </source>
</evidence>
<dbReference type="InterPro" id="IPR055214">
    <property type="entry name" value="PTP-NADK"/>
</dbReference>
<gene>
    <name evidence="5" type="ORF">GCM10010411_52080</name>
</gene>
<proteinExistence type="predicted"/>
<comment type="caution">
    <text evidence="5">The sequence shown here is derived from an EMBL/GenBank/DDBJ whole genome shotgun (WGS) entry which is preliminary data.</text>
</comment>
<evidence type="ECO:0000256" key="1">
    <source>
        <dbReference type="ARBA" id="ARBA00022801"/>
    </source>
</evidence>
<evidence type="ECO:0000313" key="6">
    <source>
        <dbReference type="Proteomes" id="UP001501509"/>
    </source>
</evidence>
<dbReference type="InterPro" id="IPR016130">
    <property type="entry name" value="Tyr_Pase_AS"/>
</dbReference>
<dbReference type="Gene3D" id="3.90.190.10">
    <property type="entry name" value="Protein tyrosine phosphatase superfamily"/>
    <property type="match status" value="1"/>
</dbReference>
<dbReference type="InterPro" id="IPR050561">
    <property type="entry name" value="PTP"/>
</dbReference>
<feature type="chain" id="PRO_5046688543" description="Tyrosine specific protein phosphatases domain-containing protein" evidence="2">
    <location>
        <begin position="25"/>
        <end position="202"/>
    </location>
</feature>
<organism evidence="5 6">
    <name type="scientific">Actinomadura fulvescens</name>
    <dbReference type="NCBI Taxonomy" id="46160"/>
    <lineage>
        <taxon>Bacteria</taxon>
        <taxon>Bacillati</taxon>
        <taxon>Actinomycetota</taxon>
        <taxon>Actinomycetes</taxon>
        <taxon>Streptosporangiales</taxon>
        <taxon>Thermomonosporaceae</taxon>
        <taxon>Actinomadura</taxon>
    </lineage>
</organism>
<feature type="signal peptide" evidence="2">
    <location>
        <begin position="1"/>
        <end position="24"/>
    </location>
</feature>
<evidence type="ECO:0000256" key="2">
    <source>
        <dbReference type="SAM" id="SignalP"/>
    </source>
</evidence>
<dbReference type="PANTHER" id="PTHR23339">
    <property type="entry name" value="TYROSINE SPECIFIC PROTEIN PHOSPHATASE AND DUAL SPECIFICITY PROTEIN PHOSPHATASE"/>
    <property type="match status" value="1"/>
</dbReference>
<keyword evidence="6" id="KW-1185">Reference proteome</keyword>
<protein>
    <recommendedName>
        <fullName evidence="7">Tyrosine specific protein phosphatases domain-containing protein</fullName>
    </recommendedName>
</protein>
<evidence type="ECO:0000259" key="3">
    <source>
        <dbReference type="PROSITE" id="PS50054"/>
    </source>
</evidence>
<keyword evidence="1" id="KW-0378">Hydrolase</keyword>
<sequence>MTGYAFAWIAVSLTILAMSTSARSAHGSTVSVSGVHNFAHVDDRLWRGAAPTADGYRRLAALGVRTVVDLRAEDLAPAELRLPADAGLAVVRMPMRDGQAPTPGQVERFLAAVERTPGTVFVHCGAGVGRTGSMSAAYLVRTGQASAADATQRSLAVGPPTLEQVAFMRGLNGDRVSRPPAAVVALSRIADSPRRSWARLGF</sequence>
<dbReference type="PROSITE" id="PS50054">
    <property type="entry name" value="TYR_PHOSPHATASE_DUAL"/>
    <property type="match status" value="1"/>
</dbReference>
<dbReference type="PROSITE" id="PS50056">
    <property type="entry name" value="TYR_PHOSPHATASE_2"/>
    <property type="match status" value="1"/>
</dbReference>
<dbReference type="InterPro" id="IPR029021">
    <property type="entry name" value="Prot-tyrosine_phosphatase-like"/>
</dbReference>
<dbReference type="EMBL" id="BAAATD010000007">
    <property type="protein sequence ID" value="GAA2611213.1"/>
    <property type="molecule type" value="Genomic_DNA"/>
</dbReference>
<keyword evidence="2" id="KW-0732">Signal</keyword>
<feature type="domain" description="Tyrosine specific protein phosphatases" evidence="4">
    <location>
        <begin position="107"/>
        <end position="152"/>
    </location>
</feature>
<evidence type="ECO:0008006" key="7">
    <source>
        <dbReference type="Google" id="ProtNLM"/>
    </source>
</evidence>
<name>A0ABP6CBJ0_9ACTN</name>
<dbReference type="Proteomes" id="UP001501509">
    <property type="component" value="Unassembled WGS sequence"/>
</dbReference>